<gene>
    <name evidence="6" type="ORF">MUB46_02560</name>
</gene>
<dbReference type="Proteomes" id="UP001320898">
    <property type="component" value="Unassembled WGS sequence"/>
</dbReference>
<dbReference type="InterPro" id="IPR038601">
    <property type="entry name" value="MttB-like_sf"/>
</dbReference>
<comment type="similarity">
    <text evidence="1 4">Belongs to the trimethylamine methyltransferase family.</text>
</comment>
<dbReference type="EMBL" id="JALIDZ010000001">
    <property type="protein sequence ID" value="MCT8970733.1"/>
    <property type="molecule type" value="Genomic_DNA"/>
</dbReference>
<accession>A0AAW5QVN7</accession>
<proteinExistence type="inferred from homology"/>
<dbReference type="AlphaFoldDB" id="A0AAW5QVN7"/>
<comment type="caution">
    <text evidence="6">The sequence shown here is derived from an EMBL/GenBank/DDBJ whole genome shotgun (WGS) entry which is preliminary data.</text>
</comment>
<feature type="compositionally biased region" description="Basic residues" evidence="5">
    <location>
        <begin position="11"/>
        <end position="22"/>
    </location>
</feature>
<keyword evidence="2 6" id="KW-0489">Methyltransferase</keyword>
<evidence type="ECO:0000256" key="3">
    <source>
        <dbReference type="ARBA" id="ARBA00022679"/>
    </source>
</evidence>
<evidence type="ECO:0000256" key="2">
    <source>
        <dbReference type="ARBA" id="ARBA00022603"/>
    </source>
</evidence>
<dbReference type="PIRSF" id="PIRSF037567">
    <property type="entry name" value="MTTB_MeTrfase"/>
    <property type="match status" value="1"/>
</dbReference>
<protein>
    <recommendedName>
        <fullName evidence="4">Methyltransferase</fullName>
        <ecNumber evidence="4">2.1.1.-</ecNumber>
    </recommendedName>
</protein>
<organism evidence="6 7">
    <name type="scientific">Microbaculum marinisediminis</name>
    <dbReference type="NCBI Taxonomy" id="2931392"/>
    <lineage>
        <taxon>Bacteria</taxon>
        <taxon>Pseudomonadati</taxon>
        <taxon>Pseudomonadota</taxon>
        <taxon>Alphaproteobacteria</taxon>
        <taxon>Hyphomicrobiales</taxon>
        <taxon>Tepidamorphaceae</taxon>
        <taxon>Microbaculum</taxon>
    </lineage>
</organism>
<dbReference type="EC" id="2.1.1.-" evidence="4"/>
<evidence type="ECO:0000256" key="1">
    <source>
        <dbReference type="ARBA" id="ARBA00007137"/>
    </source>
</evidence>
<name>A0AAW5QVN7_9HYPH</name>
<dbReference type="RefSeq" id="WP_261614292.1">
    <property type="nucleotide sequence ID" value="NZ_JALIDZ010000001.1"/>
</dbReference>
<feature type="compositionally biased region" description="Basic and acidic residues" evidence="5">
    <location>
        <begin position="1"/>
        <end position="10"/>
    </location>
</feature>
<keyword evidence="3 4" id="KW-0808">Transferase</keyword>
<evidence type="ECO:0000313" key="6">
    <source>
        <dbReference type="EMBL" id="MCT8970733.1"/>
    </source>
</evidence>
<keyword evidence="7" id="KW-1185">Reference proteome</keyword>
<evidence type="ECO:0000256" key="4">
    <source>
        <dbReference type="PIRNR" id="PIRNR037567"/>
    </source>
</evidence>
<dbReference type="Gene3D" id="3.20.20.480">
    <property type="entry name" value="Trimethylamine methyltransferase-like"/>
    <property type="match status" value="1"/>
</dbReference>
<dbReference type="Pfam" id="PF06253">
    <property type="entry name" value="MTTB"/>
    <property type="match status" value="1"/>
</dbReference>
<dbReference type="GO" id="GO:0032259">
    <property type="term" value="P:methylation"/>
    <property type="evidence" value="ECO:0007669"/>
    <property type="project" value="UniProtKB-KW"/>
</dbReference>
<sequence>MAGVPEEVRPSRRQRTGRRAGRQRIGVSAPAYLVREIPPYEILSEDGLARIEAATDRILAEVGIEIRGDDEAIRLFRESGASVAGDRLRFEPGHLREILKTAPREFTQVARNPARSVQIGGHNTAMAPAYGSPFVMDIDGGRRYGTIEDFRNFVRLAYMAPWLHHSGGTVCEPVDLPVNKRHLDMVHAHMTLSDKAYMGSVTAPERAEDCIAMSRILFGADFLEHNCVILGNVNVNSPLVWDGMTTQVLRAYARANQGTVVVPFILGGAMGPVTNAGAIAQSIGEAMVGCALTQLERPGAPCILGNFLSSTALKSGSPTFGTPEPAVGSLVVGQLVRRLGIPLRCSGSFTTSKRADAQAMAESAMSMLAAIQCGANFLLHSAGFLDGLLSMSYEKFVLDVDFCGALHAYARGVPVDDNQLALDAFAEVGPGHHFFGSAHTLANYETAYWDSDLADTDPWETWRERGALDAATRANARWKALLAAYEPPPIDPATDEALRTFIDRRKADMPDAWH</sequence>
<evidence type="ECO:0000256" key="5">
    <source>
        <dbReference type="SAM" id="MobiDB-lite"/>
    </source>
</evidence>
<feature type="region of interest" description="Disordered" evidence="5">
    <location>
        <begin position="1"/>
        <end position="22"/>
    </location>
</feature>
<reference evidence="6 7" key="1">
    <citation type="submission" date="2022-04" db="EMBL/GenBank/DDBJ databases">
        <authorList>
            <person name="Ye Y.-Q."/>
            <person name="Du Z.-J."/>
        </authorList>
    </citation>
    <scope>NUCLEOTIDE SEQUENCE [LARGE SCALE GENOMIC DNA]</scope>
    <source>
        <strain evidence="6 7">A6E488</strain>
    </source>
</reference>
<dbReference type="GO" id="GO:0008168">
    <property type="term" value="F:methyltransferase activity"/>
    <property type="evidence" value="ECO:0007669"/>
    <property type="project" value="UniProtKB-KW"/>
</dbReference>
<dbReference type="GO" id="GO:0015948">
    <property type="term" value="P:methanogenesis"/>
    <property type="evidence" value="ECO:0007669"/>
    <property type="project" value="UniProtKB-UniRule"/>
</dbReference>
<evidence type="ECO:0000313" key="7">
    <source>
        <dbReference type="Proteomes" id="UP001320898"/>
    </source>
</evidence>
<dbReference type="InterPro" id="IPR010426">
    <property type="entry name" value="MTTB_MeTrfase"/>
</dbReference>